<dbReference type="Proteomes" id="UP000248806">
    <property type="component" value="Unassembled WGS sequence"/>
</dbReference>
<dbReference type="InterPro" id="IPR001567">
    <property type="entry name" value="Pept_M3A_M3B_dom"/>
</dbReference>
<keyword evidence="2 6" id="KW-0479">Metal-binding</keyword>
<dbReference type="GO" id="GO:0046872">
    <property type="term" value="F:metal ion binding"/>
    <property type="evidence" value="ECO:0007669"/>
    <property type="project" value="UniProtKB-UniRule"/>
</dbReference>
<dbReference type="PANTHER" id="PTHR34217">
    <property type="entry name" value="METAL-DEPENDENT CARBOXYPEPTIDASE"/>
    <property type="match status" value="1"/>
</dbReference>
<keyword evidence="1 6" id="KW-0645">Protease</keyword>
<comment type="caution">
    <text evidence="9">The sequence shown here is derived from an EMBL/GenBank/DDBJ whole genome shotgun (WGS) entry which is preliminary data.</text>
</comment>
<dbReference type="Pfam" id="PF08439">
    <property type="entry name" value="Peptidase_M3_N"/>
    <property type="match status" value="1"/>
</dbReference>
<accession>A0A326U5J9</accession>
<protein>
    <submittedName>
        <fullName evidence="9">PepF/M3 family oligoendopeptidase</fullName>
    </submittedName>
</protein>
<evidence type="ECO:0000259" key="7">
    <source>
        <dbReference type="Pfam" id="PF01432"/>
    </source>
</evidence>
<dbReference type="InterPro" id="IPR034006">
    <property type="entry name" value="M3B_PepF_2"/>
</dbReference>
<evidence type="ECO:0000256" key="6">
    <source>
        <dbReference type="RuleBase" id="RU003435"/>
    </source>
</evidence>
<evidence type="ECO:0000313" key="10">
    <source>
        <dbReference type="Proteomes" id="UP000248806"/>
    </source>
</evidence>
<evidence type="ECO:0000256" key="1">
    <source>
        <dbReference type="ARBA" id="ARBA00022670"/>
    </source>
</evidence>
<dbReference type="SUPFAM" id="SSF55486">
    <property type="entry name" value="Metalloproteases ('zincins'), catalytic domain"/>
    <property type="match status" value="1"/>
</dbReference>
<gene>
    <name evidence="9" type="ORF">EI42_02933</name>
</gene>
<dbReference type="Gene3D" id="1.20.140.70">
    <property type="entry name" value="Oligopeptidase f, N-terminal domain"/>
    <property type="match status" value="1"/>
</dbReference>
<dbReference type="InterPro" id="IPR001333">
    <property type="entry name" value="Peptidase_M32_Taq"/>
</dbReference>
<reference evidence="9 10" key="1">
    <citation type="submission" date="2018-06" db="EMBL/GenBank/DDBJ databases">
        <title>Genomic Encyclopedia of Archaeal and Bacterial Type Strains, Phase II (KMG-II): from individual species to whole genera.</title>
        <authorList>
            <person name="Goeker M."/>
        </authorList>
    </citation>
    <scope>NUCLEOTIDE SEQUENCE [LARGE SCALE GENOMIC DNA]</scope>
    <source>
        <strain evidence="9 10">ATCC BAA-1881</strain>
    </source>
</reference>
<name>A0A326U5J9_THEHA</name>
<keyword evidence="10" id="KW-1185">Reference proteome</keyword>
<dbReference type="NCBIfam" id="TIGR02290">
    <property type="entry name" value="M3_fam_3"/>
    <property type="match status" value="1"/>
</dbReference>
<keyword evidence="3 6" id="KW-0378">Hydrolase</keyword>
<feature type="domain" description="Oligopeptidase F N-terminal" evidence="8">
    <location>
        <begin position="126"/>
        <end position="184"/>
    </location>
</feature>
<evidence type="ECO:0000256" key="4">
    <source>
        <dbReference type="ARBA" id="ARBA00022833"/>
    </source>
</evidence>
<dbReference type="CDD" id="cd09607">
    <property type="entry name" value="M3B_PepF"/>
    <property type="match status" value="1"/>
</dbReference>
<dbReference type="Pfam" id="PF01432">
    <property type="entry name" value="Peptidase_M3"/>
    <property type="match status" value="1"/>
</dbReference>
<evidence type="ECO:0000256" key="5">
    <source>
        <dbReference type="ARBA" id="ARBA00023049"/>
    </source>
</evidence>
<dbReference type="Gene3D" id="1.10.1370.20">
    <property type="entry name" value="Oligoendopeptidase f, C-terminal domain"/>
    <property type="match status" value="1"/>
</dbReference>
<dbReference type="PANTHER" id="PTHR34217:SF1">
    <property type="entry name" value="CARBOXYPEPTIDASE 1"/>
    <property type="match status" value="1"/>
</dbReference>
<feature type="domain" description="Peptidase M3A/M3B catalytic" evidence="7">
    <location>
        <begin position="207"/>
        <end position="584"/>
    </location>
</feature>
<dbReference type="InterPro" id="IPR042088">
    <property type="entry name" value="OligoPept_F_C"/>
</dbReference>
<comment type="similarity">
    <text evidence="6">Belongs to the peptidase M3 family.</text>
</comment>
<evidence type="ECO:0000313" key="9">
    <source>
        <dbReference type="EMBL" id="PZW29211.1"/>
    </source>
</evidence>
<proteinExistence type="inferred from homology"/>
<sequence>MTTHVLPHWDMTPIFPSLDSPEFERGFQEGRDAILDLVRLFDQHQVTEQPVSAEINDTVVQSFEAIIERYNAVLEQIETLGTYIACFVDTNSQNTLAQAKLSEMHQATVYLAQLGTRLTAWLGALDIDQLMQRSEVARQHAFLLRQAKVQSQHLMSSAEEILASELNVSGGTAWGQLHSNLTSQIMVPLTLNGETKEYPMSEIRNFAYHPEREVRRRAYEAELAAWERSALPLAAAMNSIKHETNVLSQKRHWESPLDSTLFMNSIDRQTLDAMMTAARDSFPDFRRYLQAKARLLGLEKLAWYDISAPVGKSERVWSYDDAASFIVEQFGAFSAKLSDFAARAFREHWIDAEPRPGKVGGAYCAEIRKGESRILANYTPSYDGMSTLAHELGHGYHNLNLEHRTALQAMTPMTLAETASIFCETIVRNAALRNAGKQEQLMILEASLQNSCQVVVDITSRFLFEQGVFEKRLQRELSIEELNELMLESQRQTYGDGLDESLLHPYMWAVKGHYYSTGLPFYNYPYMFGLLFGLGLYAQYQRDPETFKRGYDELLSSTGMADAAELAQRFGIDIRSEAFWRSSLDMVRQDIDEFERLAREA</sequence>
<dbReference type="GO" id="GO:0006508">
    <property type="term" value="P:proteolysis"/>
    <property type="evidence" value="ECO:0007669"/>
    <property type="project" value="UniProtKB-KW"/>
</dbReference>
<keyword evidence="5 6" id="KW-0482">Metalloprotease</keyword>
<dbReference type="InterPro" id="IPR011977">
    <property type="entry name" value="Pept_M3B_clade3"/>
</dbReference>
<dbReference type="EMBL" id="QKUF01000009">
    <property type="protein sequence ID" value="PZW29211.1"/>
    <property type="molecule type" value="Genomic_DNA"/>
</dbReference>
<dbReference type="InterPro" id="IPR013647">
    <property type="entry name" value="OligopepF_N_dom"/>
</dbReference>
<dbReference type="GO" id="GO:0004181">
    <property type="term" value="F:metallocarboxypeptidase activity"/>
    <property type="evidence" value="ECO:0007669"/>
    <property type="project" value="InterPro"/>
</dbReference>
<dbReference type="GO" id="GO:0004222">
    <property type="term" value="F:metalloendopeptidase activity"/>
    <property type="evidence" value="ECO:0007669"/>
    <property type="project" value="InterPro"/>
</dbReference>
<evidence type="ECO:0000256" key="3">
    <source>
        <dbReference type="ARBA" id="ARBA00022801"/>
    </source>
</evidence>
<organism evidence="9 10">
    <name type="scientific">Thermosporothrix hazakensis</name>
    <dbReference type="NCBI Taxonomy" id="644383"/>
    <lineage>
        <taxon>Bacteria</taxon>
        <taxon>Bacillati</taxon>
        <taxon>Chloroflexota</taxon>
        <taxon>Ktedonobacteria</taxon>
        <taxon>Ktedonobacterales</taxon>
        <taxon>Thermosporotrichaceae</taxon>
        <taxon>Thermosporothrix</taxon>
    </lineage>
</organism>
<dbReference type="RefSeq" id="WP_111323198.1">
    <property type="nucleotide sequence ID" value="NZ_BIFX01000001.1"/>
</dbReference>
<evidence type="ECO:0000256" key="2">
    <source>
        <dbReference type="ARBA" id="ARBA00022723"/>
    </source>
</evidence>
<evidence type="ECO:0000259" key="8">
    <source>
        <dbReference type="Pfam" id="PF08439"/>
    </source>
</evidence>
<comment type="cofactor">
    <cofactor evidence="6">
        <name>Zn(2+)</name>
        <dbReference type="ChEBI" id="CHEBI:29105"/>
    </cofactor>
    <text evidence="6">Binds 1 zinc ion.</text>
</comment>
<dbReference type="OrthoDB" id="9766487at2"/>
<dbReference type="AlphaFoldDB" id="A0A326U5J9"/>
<keyword evidence="4 6" id="KW-0862">Zinc</keyword>